<feature type="region of interest" description="Disordered" evidence="1">
    <location>
        <begin position="63"/>
        <end position="112"/>
    </location>
</feature>
<dbReference type="EMBL" id="CAJVCH010013624">
    <property type="protein sequence ID" value="CAG7675876.1"/>
    <property type="molecule type" value="Genomic_DNA"/>
</dbReference>
<keyword evidence="2" id="KW-0732">Signal</keyword>
<evidence type="ECO:0000313" key="5">
    <source>
        <dbReference type="Proteomes" id="UP000708208"/>
    </source>
</evidence>
<evidence type="ECO:0000313" key="3">
    <source>
        <dbReference type="EMBL" id="CAG7675876.1"/>
    </source>
</evidence>
<keyword evidence="5" id="KW-1185">Reference proteome</keyword>
<evidence type="ECO:0000256" key="2">
    <source>
        <dbReference type="SAM" id="SignalP"/>
    </source>
</evidence>
<dbReference type="AlphaFoldDB" id="A0A8J2K8L5"/>
<feature type="compositionally biased region" description="Low complexity" evidence="1">
    <location>
        <begin position="68"/>
        <end position="80"/>
    </location>
</feature>
<name>A0A8J2K8L5_9HEXA</name>
<protein>
    <submittedName>
        <fullName evidence="4">Uncharacterized protein</fullName>
    </submittedName>
</protein>
<sequence length="112" mass="10951">MYSKLVLALAIVSCVFLLTLASPLKEAESSAEPNNPAEVISSVEYVHPFLVVIKGEEEKVPEPLIRQAPTVPTTTTPASTLGGGAAAGGATGGSAGEATGGAAGSASAGTGK</sequence>
<proteinExistence type="predicted"/>
<comment type="caution">
    <text evidence="4">The sequence shown here is derived from an EMBL/GenBank/DDBJ whole genome shotgun (WGS) entry which is preliminary data.</text>
</comment>
<reference evidence="4" key="1">
    <citation type="submission" date="2021-06" db="EMBL/GenBank/DDBJ databases">
        <authorList>
            <person name="Hodson N. C."/>
            <person name="Mongue J. A."/>
            <person name="Jaron S. K."/>
        </authorList>
    </citation>
    <scope>NUCLEOTIDE SEQUENCE</scope>
</reference>
<dbReference type="Proteomes" id="UP000708208">
    <property type="component" value="Unassembled WGS sequence"/>
</dbReference>
<gene>
    <name evidence="4" type="ORF">AFUS01_LOCUS19774</name>
    <name evidence="3" type="ORF">AFUS01_LOCUS2387</name>
</gene>
<feature type="chain" id="PRO_5036271417" evidence="2">
    <location>
        <begin position="22"/>
        <end position="112"/>
    </location>
</feature>
<feature type="signal peptide" evidence="2">
    <location>
        <begin position="1"/>
        <end position="21"/>
    </location>
</feature>
<feature type="compositionally biased region" description="Gly residues" evidence="1">
    <location>
        <begin position="81"/>
        <end position="103"/>
    </location>
</feature>
<accession>A0A8J2K8L5</accession>
<organism evidence="4 5">
    <name type="scientific">Allacma fusca</name>
    <dbReference type="NCBI Taxonomy" id="39272"/>
    <lineage>
        <taxon>Eukaryota</taxon>
        <taxon>Metazoa</taxon>
        <taxon>Ecdysozoa</taxon>
        <taxon>Arthropoda</taxon>
        <taxon>Hexapoda</taxon>
        <taxon>Collembola</taxon>
        <taxon>Symphypleona</taxon>
        <taxon>Sminthuridae</taxon>
        <taxon>Allacma</taxon>
    </lineage>
</organism>
<evidence type="ECO:0000313" key="4">
    <source>
        <dbReference type="EMBL" id="CAG7731167.1"/>
    </source>
</evidence>
<evidence type="ECO:0000256" key="1">
    <source>
        <dbReference type="SAM" id="MobiDB-lite"/>
    </source>
</evidence>
<dbReference type="EMBL" id="CAJVCH010207202">
    <property type="protein sequence ID" value="CAG7731167.1"/>
    <property type="molecule type" value="Genomic_DNA"/>
</dbReference>